<dbReference type="GO" id="GO:0046872">
    <property type="term" value="F:metal ion binding"/>
    <property type="evidence" value="ECO:0007669"/>
    <property type="project" value="UniProtKB-KW"/>
</dbReference>
<evidence type="ECO:0000313" key="8">
    <source>
        <dbReference type="EMBL" id="QOY34603.1"/>
    </source>
</evidence>
<keyword evidence="1" id="KW-0001">2Fe-2S</keyword>
<dbReference type="SUPFAM" id="SSF55961">
    <property type="entry name" value="Bet v1-like"/>
    <property type="match status" value="1"/>
</dbReference>
<accession>A0A1S2M8T6</accession>
<dbReference type="SUPFAM" id="SSF50022">
    <property type="entry name" value="ISP domain"/>
    <property type="match status" value="1"/>
</dbReference>
<dbReference type="EMBL" id="LQXD01000057">
    <property type="protein sequence ID" value="OIJ21159.1"/>
    <property type="molecule type" value="Genomic_DNA"/>
</dbReference>
<proteinExistence type="predicted"/>
<organism evidence="7 9">
    <name type="scientific">Anaerobacillus isosaccharinicus</name>
    <dbReference type="NCBI Taxonomy" id="1532552"/>
    <lineage>
        <taxon>Bacteria</taxon>
        <taxon>Bacillati</taxon>
        <taxon>Bacillota</taxon>
        <taxon>Bacilli</taxon>
        <taxon>Bacillales</taxon>
        <taxon>Bacillaceae</taxon>
        <taxon>Anaerobacillus</taxon>
    </lineage>
</organism>
<dbReference type="Gene3D" id="2.102.10.10">
    <property type="entry name" value="Rieske [2Fe-2S] iron-sulphur domain"/>
    <property type="match status" value="1"/>
</dbReference>
<dbReference type="EMBL" id="CP063356">
    <property type="protein sequence ID" value="QOY34603.1"/>
    <property type="molecule type" value="Genomic_DNA"/>
</dbReference>
<keyword evidence="5" id="KW-0411">Iron-sulfur</keyword>
<dbReference type="CDD" id="cd03479">
    <property type="entry name" value="Rieske_RO_Alpha_PhDO_like"/>
    <property type="match status" value="1"/>
</dbReference>
<dbReference type="KEGG" id="aia:AWH56_017995"/>
<dbReference type="InterPro" id="IPR050584">
    <property type="entry name" value="Cholesterol_7-desaturase"/>
</dbReference>
<evidence type="ECO:0000259" key="6">
    <source>
        <dbReference type="PROSITE" id="PS51296"/>
    </source>
</evidence>
<sequence length="423" mass="48911">MLKRKDNELLTRTGPETPMGEMFRRYWIPALLSSEVVEDGKPKKVKLLSENLVAFRDTEGKVGLLDEACPHRGTSLYYGINEGCGLRCMYHGWKFDVEGECVELPSEPEESNFRQSIEMKSYPIKEKNGIIWTYMGPKEKTPPFPEFYWMGLPQENLLAERVWQECNYLQVIENDLDFVHAAFLHKAHSKQQTGEGILSSDLGIDPNHPLVKNPPVKQEYENTNYGKRCIAVGIGNETQNAFMEIHYIFPFYTFPPRFGGEDGMWHAFIPRDDYSTWSWDVQFAHDRPINVEAQHARRGLELDEHFKKHRNLQNDYEQDIELMRTGNFTGIRGIANQDHAATETMGAIVDRSKERLGTSDLPVIQMRRLLLQSVKDFQNGIDPMQLNNTSLKKLYSEGIYDSREKGWQEALPLHEDFSLEVKN</sequence>
<keyword evidence="2" id="KW-0479">Metal-binding</keyword>
<dbReference type="InterPro" id="IPR036922">
    <property type="entry name" value="Rieske_2Fe-2S_sf"/>
</dbReference>
<evidence type="ECO:0000256" key="4">
    <source>
        <dbReference type="ARBA" id="ARBA00023004"/>
    </source>
</evidence>
<dbReference type="Proteomes" id="UP000180175">
    <property type="component" value="Chromosome"/>
</dbReference>
<reference evidence="7 9" key="1">
    <citation type="submission" date="2016-10" db="EMBL/GenBank/DDBJ databases">
        <title>Draft genome sequences of four alkaliphilic bacteria belonging to the Anaerobacillus genus.</title>
        <authorList>
            <person name="Bassil N.M."/>
            <person name="Lloyd J.R."/>
        </authorList>
    </citation>
    <scope>NUCLEOTIDE SEQUENCE [LARGE SCALE GENOMIC DNA]</scope>
    <source>
        <strain evidence="7 9">NB2006</strain>
    </source>
</reference>
<dbReference type="Pfam" id="PF00355">
    <property type="entry name" value="Rieske"/>
    <property type="match status" value="1"/>
</dbReference>
<dbReference type="InterPro" id="IPR045623">
    <property type="entry name" value="LigXa_C"/>
</dbReference>
<evidence type="ECO:0000313" key="9">
    <source>
        <dbReference type="Proteomes" id="UP000180175"/>
    </source>
</evidence>
<evidence type="ECO:0000313" key="7">
    <source>
        <dbReference type="EMBL" id="OIJ21159.1"/>
    </source>
</evidence>
<dbReference type="PROSITE" id="PS51296">
    <property type="entry name" value="RIESKE"/>
    <property type="match status" value="1"/>
</dbReference>
<reference evidence="8 9" key="2">
    <citation type="journal article" date="2017" name="Genome Announc.">
        <title>Draft Genome Sequences of Four Alkaliphilic Bacteria Belonging to the Anaerobacillus Genus.</title>
        <authorList>
            <person name="Bassil N.M."/>
            <person name="Lloyd J.R."/>
        </authorList>
    </citation>
    <scope>NUCLEOTIDE SEQUENCE [LARGE SCALE GENOMIC DNA]</scope>
    <source>
        <strain evidence="8 9">NB2006</strain>
    </source>
</reference>
<dbReference type="GO" id="GO:0051537">
    <property type="term" value="F:2 iron, 2 sulfur cluster binding"/>
    <property type="evidence" value="ECO:0007669"/>
    <property type="project" value="UniProtKB-KW"/>
</dbReference>
<keyword evidence="3" id="KW-0560">Oxidoreductase</keyword>
<dbReference type="RefSeq" id="WP_071316340.1">
    <property type="nucleotide sequence ID" value="NZ_CP063356.2"/>
</dbReference>
<evidence type="ECO:0000256" key="3">
    <source>
        <dbReference type="ARBA" id="ARBA00023002"/>
    </source>
</evidence>
<dbReference type="OrthoDB" id="9800776at2"/>
<keyword evidence="4" id="KW-0408">Iron</keyword>
<evidence type="ECO:0000256" key="2">
    <source>
        <dbReference type="ARBA" id="ARBA00022723"/>
    </source>
</evidence>
<dbReference type="AlphaFoldDB" id="A0A1S2M8T6"/>
<evidence type="ECO:0000256" key="1">
    <source>
        <dbReference type="ARBA" id="ARBA00022714"/>
    </source>
</evidence>
<reference evidence="8 9" key="3">
    <citation type="journal article" date="2019" name="Int. J. Syst. Evol. Microbiol.">
        <title>Anaerobacillus isosaccharinicus sp. nov., an alkaliphilic bacterium which degrades isosaccharinic acid.</title>
        <authorList>
            <person name="Bassil N.M."/>
            <person name="Lloyd J.R."/>
        </authorList>
    </citation>
    <scope>NUCLEOTIDE SEQUENCE [LARGE SCALE GENOMIC DNA]</scope>
    <source>
        <strain evidence="8 9">NB2006</strain>
    </source>
</reference>
<dbReference type="PANTHER" id="PTHR21266">
    <property type="entry name" value="IRON-SULFUR DOMAIN CONTAINING PROTEIN"/>
    <property type="match status" value="1"/>
</dbReference>
<reference evidence="8" key="4">
    <citation type="submission" date="2020-10" db="EMBL/GenBank/DDBJ databases">
        <authorList>
            <person name="Bassil N.M."/>
            <person name="Lloyd J.R."/>
        </authorList>
    </citation>
    <scope>NUCLEOTIDE SEQUENCE</scope>
    <source>
        <strain evidence="8">NB2006</strain>
    </source>
</reference>
<dbReference type="Gene3D" id="3.90.380.10">
    <property type="entry name" value="Naphthalene 1,2-dioxygenase Alpha Subunit, Chain A, domain 1"/>
    <property type="match status" value="1"/>
</dbReference>
<dbReference type="GO" id="GO:0016705">
    <property type="term" value="F:oxidoreductase activity, acting on paired donors, with incorporation or reduction of molecular oxygen"/>
    <property type="evidence" value="ECO:0007669"/>
    <property type="project" value="UniProtKB-ARBA"/>
</dbReference>
<protein>
    <submittedName>
        <fullName evidence="7">Rieske (2Fe-2S) protein</fullName>
    </submittedName>
    <submittedName>
        <fullName evidence="8">Rieske 2Fe-2S domain-containing protein</fullName>
    </submittedName>
</protein>
<dbReference type="InterPro" id="IPR017941">
    <property type="entry name" value="Rieske_2Fe-2S"/>
</dbReference>
<dbReference type="GO" id="GO:0004497">
    <property type="term" value="F:monooxygenase activity"/>
    <property type="evidence" value="ECO:0007669"/>
    <property type="project" value="UniProtKB-ARBA"/>
</dbReference>
<gene>
    <name evidence="8" type="ORF">AWH56_017995</name>
    <name evidence="7" type="ORF">AWH56_06445</name>
</gene>
<evidence type="ECO:0000256" key="5">
    <source>
        <dbReference type="ARBA" id="ARBA00023014"/>
    </source>
</evidence>
<dbReference type="PANTHER" id="PTHR21266:SF59">
    <property type="entry name" value="BLR4922 PROTEIN"/>
    <property type="match status" value="1"/>
</dbReference>
<keyword evidence="9" id="KW-1185">Reference proteome</keyword>
<name>A0A1S2M8T6_9BACI</name>
<dbReference type="Pfam" id="PF19301">
    <property type="entry name" value="LigXa_C"/>
    <property type="match status" value="1"/>
</dbReference>
<feature type="domain" description="Rieske" evidence="6">
    <location>
        <begin position="27"/>
        <end position="133"/>
    </location>
</feature>